<accession>A0A3Q7IHX7</accession>
<organism evidence="1">
    <name type="scientific">Solanum lycopersicum</name>
    <name type="common">Tomato</name>
    <name type="synonym">Lycopersicon esculentum</name>
    <dbReference type="NCBI Taxonomy" id="4081"/>
    <lineage>
        <taxon>Eukaryota</taxon>
        <taxon>Viridiplantae</taxon>
        <taxon>Streptophyta</taxon>
        <taxon>Embryophyta</taxon>
        <taxon>Tracheophyta</taxon>
        <taxon>Spermatophyta</taxon>
        <taxon>Magnoliopsida</taxon>
        <taxon>eudicotyledons</taxon>
        <taxon>Gunneridae</taxon>
        <taxon>Pentapetalae</taxon>
        <taxon>asterids</taxon>
        <taxon>lamiids</taxon>
        <taxon>Solanales</taxon>
        <taxon>Solanaceae</taxon>
        <taxon>Solanoideae</taxon>
        <taxon>Solaneae</taxon>
        <taxon>Solanum</taxon>
        <taxon>Solanum subgen. Lycopersicon</taxon>
    </lineage>
</organism>
<dbReference type="Proteomes" id="UP000004994">
    <property type="component" value="Chromosome 10"/>
</dbReference>
<dbReference type="EnsemblPlants" id="Solyc10g052873.1.1">
    <property type="protein sequence ID" value="Solyc10g052873.1.1"/>
    <property type="gene ID" value="Solyc10g052873.1"/>
</dbReference>
<protein>
    <submittedName>
        <fullName evidence="1">Uncharacterized protein</fullName>
    </submittedName>
</protein>
<reference evidence="1" key="1">
    <citation type="journal article" date="2012" name="Nature">
        <title>The tomato genome sequence provides insights into fleshy fruit evolution.</title>
        <authorList>
            <consortium name="Tomato Genome Consortium"/>
        </authorList>
    </citation>
    <scope>NUCLEOTIDE SEQUENCE [LARGE SCALE GENOMIC DNA]</scope>
    <source>
        <strain evidence="1">cv. Heinz 1706</strain>
    </source>
</reference>
<dbReference type="AlphaFoldDB" id="A0A3Q7IHX7"/>
<reference evidence="1" key="2">
    <citation type="submission" date="2019-01" db="UniProtKB">
        <authorList>
            <consortium name="EnsemblPlants"/>
        </authorList>
    </citation>
    <scope>IDENTIFICATION</scope>
    <source>
        <strain evidence="1">cv. Heinz 1706</strain>
    </source>
</reference>
<name>A0A3Q7IHX7_SOLLC</name>
<keyword evidence="2" id="KW-1185">Reference proteome</keyword>
<dbReference type="InParanoid" id="A0A3Q7IHX7"/>
<evidence type="ECO:0000313" key="1">
    <source>
        <dbReference type="EnsemblPlants" id="Solyc10g052873.1.1"/>
    </source>
</evidence>
<evidence type="ECO:0000313" key="2">
    <source>
        <dbReference type="Proteomes" id="UP000004994"/>
    </source>
</evidence>
<proteinExistence type="predicted"/>
<dbReference type="Gramene" id="Solyc10g052873.1.1">
    <property type="protein sequence ID" value="Solyc10g052873.1.1"/>
    <property type="gene ID" value="Solyc10g052873.1"/>
</dbReference>
<sequence length="153" mass="18118">MKPLRIENEVDSNMKNTIKYTFITPSAIEKGQGRGLKSLDEKRNLPSKSIFPQSSDLFKKHIKEIETNYKQKKIFFPAFCILCFIIEEKNIGIIRDVSNYNDKKVLQGRNKNKDLQTLPCPLVKEYERRIRTSRILRKRMFKLILHLLHLLIQ</sequence>